<proteinExistence type="predicted"/>
<keyword evidence="4" id="KW-1185">Reference proteome</keyword>
<dbReference type="SMART" id="SM00886">
    <property type="entry name" value="Dabb"/>
    <property type="match status" value="1"/>
</dbReference>
<dbReference type="InterPro" id="IPR013097">
    <property type="entry name" value="Dabb"/>
</dbReference>
<reference evidence="4" key="1">
    <citation type="journal article" date="2019" name="Int. J. Syst. Evol. Microbiol.">
        <title>The Global Catalogue of Microorganisms (GCM) 10K type strain sequencing project: providing services to taxonomists for standard genome sequencing and annotation.</title>
        <authorList>
            <consortium name="The Broad Institute Genomics Platform"/>
            <consortium name="The Broad Institute Genome Sequencing Center for Infectious Disease"/>
            <person name="Wu L."/>
            <person name="Ma J."/>
        </authorList>
    </citation>
    <scope>NUCLEOTIDE SEQUENCE [LARGE SCALE GENOMIC DNA]</scope>
    <source>
        <strain evidence="4">CGMCC 1.15043</strain>
    </source>
</reference>
<evidence type="ECO:0000256" key="1">
    <source>
        <dbReference type="ARBA" id="ARBA00011738"/>
    </source>
</evidence>
<dbReference type="PANTHER" id="PTHR33178:SF10">
    <property type="entry name" value="STRESS-RESPONSE A_B BARREL DOMAIN-CONTAINING PROTEIN"/>
    <property type="match status" value="1"/>
</dbReference>
<name>A0ABQ2BUH5_9BACL</name>
<comment type="subunit">
    <text evidence="1">Homodimer.</text>
</comment>
<protein>
    <recommendedName>
        <fullName evidence="2">Stress-response A/B barrel domain-containing protein</fullName>
    </recommendedName>
</protein>
<comment type="caution">
    <text evidence="3">The sequence shown here is derived from an EMBL/GenBank/DDBJ whole genome shotgun (WGS) entry which is preliminary data.</text>
</comment>
<dbReference type="Pfam" id="PF07876">
    <property type="entry name" value="Dabb"/>
    <property type="match status" value="1"/>
</dbReference>
<evidence type="ECO:0000259" key="2">
    <source>
        <dbReference type="PROSITE" id="PS51502"/>
    </source>
</evidence>
<dbReference type="EMBL" id="BMHE01000004">
    <property type="protein sequence ID" value="GGI45306.1"/>
    <property type="molecule type" value="Genomic_DNA"/>
</dbReference>
<dbReference type="RefSeq" id="WP_229757491.1">
    <property type="nucleotide sequence ID" value="NZ_BMHE01000004.1"/>
</dbReference>
<evidence type="ECO:0000313" key="3">
    <source>
        <dbReference type="EMBL" id="GGI45306.1"/>
    </source>
</evidence>
<dbReference type="InterPro" id="IPR011008">
    <property type="entry name" value="Dimeric_a/b-barrel"/>
</dbReference>
<dbReference type="PROSITE" id="PS51502">
    <property type="entry name" value="S_R_A_B_BARREL"/>
    <property type="match status" value="1"/>
</dbReference>
<sequence>MYDHLVSFKFKQKLDAEKEQALIETLLSFKNLIPGIVEITAGVNVTEEVDNIQGYTLGLRVTFENQEALQQYGPHPAHQQFVQSLAGLVDNVIVIDYPIK</sequence>
<evidence type="ECO:0000313" key="4">
    <source>
        <dbReference type="Proteomes" id="UP000615455"/>
    </source>
</evidence>
<gene>
    <name evidence="3" type="ORF">GCM10008018_11420</name>
</gene>
<accession>A0ABQ2BUH5</accession>
<organism evidence="3 4">
    <name type="scientific">Paenibacillus marchantiophytorum</name>
    <dbReference type="NCBI Taxonomy" id="1619310"/>
    <lineage>
        <taxon>Bacteria</taxon>
        <taxon>Bacillati</taxon>
        <taxon>Bacillota</taxon>
        <taxon>Bacilli</taxon>
        <taxon>Bacillales</taxon>
        <taxon>Paenibacillaceae</taxon>
        <taxon>Paenibacillus</taxon>
    </lineage>
</organism>
<dbReference type="InterPro" id="IPR044662">
    <property type="entry name" value="HS1/DABB1-like"/>
</dbReference>
<dbReference type="PANTHER" id="PTHR33178">
    <property type="match status" value="1"/>
</dbReference>
<dbReference type="Gene3D" id="3.30.70.100">
    <property type="match status" value="1"/>
</dbReference>
<dbReference type="Proteomes" id="UP000615455">
    <property type="component" value="Unassembled WGS sequence"/>
</dbReference>
<feature type="domain" description="Stress-response A/B barrel" evidence="2">
    <location>
        <begin position="2"/>
        <end position="97"/>
    </location>
</feature>
<dbReference type="SUPFAM" id="SSF54909">
    <property type="entry name" value="Dimeric alpha+beta barrel"/>
    <property type="match status" value="1"/>
</dbReference>